<feature type="compositionally biased region" description="Polar residues" evidence="1">
    <location>
        <begin position="23"/>
        <end position="33"/>
    </location>
</feature>
<feature type="region of interest" description="Disordered" evidence="1">
    <location>
        <begin position="1"/>
        <end position="54"/>
    </location>
</feature>
<keyword evidence="2" id="KW-0812">Transmembrane</keyword>
<protein>
    <submittedName>
        <fullName evidence="4">CPBP family intramembrane metalloprotease</fullName>
    </submittedName>
</protein>
<dbReference type="InterPro" id="IPR003675">
    <property type="entry name" value="Rce1/LyrA-like_dom"/>
</dbReference>
<dbReference type="AlphaFoldDB" id="A0A554RJW0"/>
<keyword evidence="5" id="KW-1185">Reference proteome</keyword>
<dbReference type="Proteomes" id="UP000316988">
    <property type="component" value="Unassembled WGS sequence"/>
</dbReference>
<keyword evidence="2" id="KW-0472">Membrane</keyword>
<keyword evidence="4" id="KW-0645">Protease</keyword>
<evidence type="ECO:0000313" key="5">
    <source>
        <dbReference type="Proteomes" id="UP000316988"/>
    </source>
</evidence>
<gene>
    <name evidence="4" type="ORF">FNM00_17765</name>
</gene>
<dbReference type="EMBL" id="VLNT01000027">
    <property type="protein sequence ID" value="TSD54294.1"/>
    <property type="molecule type" value="Genomic_DNA"/>
</dbReference>
<feature type="transmembrane region" description="Helical" evidence="2">
    <location>
        <begin position="100"/>
        <end position="118"/>
    </location>
</feature>
<reference evidence="4 5" key="1">
    <citation type="submission" date="2019-07" db="EMBL/GenBank/DDBJ databases">
        <authorList>
            <person name="Zhao L.H."/>
        </authorList>
    </citation>
    <scope>NUCLEOTIDE SEQUENCE [LARGE SCALE GENOMIC DNA]</scope>
    <source>
        <strain evidence="4 5">Co35</strain>
    </source>
</reference>
<name>A0A554RJW0_9ACTN</name>
<accession>A0A554RJW0</accession>
<proteinExistence type="predicted"/>
<feature type="transmembrane region" description="Helical" evidence="2">
    <location>
        <begin position="248"/>
        <end position="268"/>
    </location>
</feature>
<feature type="transmembrane region" description="Helical" evidence="2">
    <location>
        <begin position="124"/>
        <end position="141"/>
    </location>
</feature>
<evidence type="ECO:0000313" key="4">
    <source>
        <dbReference type="EMBL" id="TSD54294.1"/>
    </source>
</evidence>
<feature type="transmembrane region" description="Helical" evidence="2">
    <location>
        <begin position="221"/>
        <end position="242"/>
    </location>
</feature>
<dbReference type="GO" id="GO:0008237">
    <property type="term" value="F:metallopeptidase activity"/>
    <property type="evidence" value="ECO:0007669"/>
    <property type="project" value="UniProtKB-KW"/>
</dbReference>
<dbReference type="GO" id="GO:0080120">
    <property type="term" value="P:CAAX-box protein maturation"/>
    <property type="evidence" value="ECO:0007669"/>
    <property type="project" value="UniProtKB-ARBA"/>
</dbReference>
<organism evidence="4 5">
    <name type="scientific">Aeromicrobium piscarium</name>
    <dbReference type="NCBI Taxonomy" id="2590901"/>
    <lineage>
        <taxon>Bacteria</taxon>
        <taxon>Bacillati</taxon>
        <taxon>Actinomycetota</taxon>
        <taxon>Actinomycetes</taxon>
        <taxon>Propionibacteriales</taxon>
        <taxon>Nocardioidaceae</taxon>
        <taxon>Aeromicrobium</taxon>
    </lineage>
</organism>
<evidence type="ECO:0000256" key="2">
    <source>
        <dbReference type="SAM" id="Phobius"/>
    </source>
</evidence>
<evidence type="ECO:0000259" key="3">
    <source>
        <dbReference type="Pfam" id="PF02517"/>
    </source>
</evidence>
<feature type="transmembrane region" description="Helical" evidence="2">
    <location>
        <begin position="153"/>
        <end position="171"/>
    </location>
</feature>
<dbReference type="Pfam" id="PF02517">
    <property type="entry name" value="Rce1-like"/>
    <property type="match status" value="1"/>
</dbReference>
<dbReference type="OrthoDB" id="254800at2"/>
<keyword evidence="4" id="KW-0482">Metalloprotease</keyword>
<keyword evidence="4" id="KW-0378">Hydrolase</keyword>
<evidence type="ECO:0000256" key="1">
    <source>
        <dbReference type="SAM" id="MobiDB-lite"/>
    </source>
</evidence>
<feature type="compositionally biased region" description="Polar residues" evidence="1">
    <location>
        <begin position="1"/>
        <end position="16"/>
    </location>
</feature>
<feature type="transmembrane region" description="Helical" evidence="2">
    <location>
        <begin position="275"/>
        <end position="296"/>
    </location>
</feature>
<dbReference type="GO" id="GO:0006508">
    <property type="term" value="P:proteolysis"/>
    <property type="evidence" value="ECO:0007669"/>
    <property type="project" value="UniProtKB-KW"/>
</dbReference>
<keyword evidence="2" id="KW-1133">Transmembrane helix</keyword>
<feature type="transmembrane region" description="Helical" evidence="2">
    <location>
        <begin position="191"/>
        <end position="209"/>
    </location>
</feature>
<feature type="domain" description="CAAX prenyl protease 2/Lysostaphin resistance protein A-like" evidence="3">
    <location>
        <begin position="182"/>
        <end position="284"/>
    </location>
</feature>
<sequence length="306" mass="32261">MGSCSAPITTTRSTTPDGAWLSTHATGSPTSTHPDPPRPSATPATDHSSPRARSPRVWAVSDPYGVVTGEPIRSRSSRSGRPRRVWLQGGTSTQAWDWDLVAWAIAALAAGIAAAILLPDVPGLIWLVMLAPVVIGFRRSIPRGLLRFRAHDLLLGIVLGLALRVISGWMAPLTTWPTADSWWTDVLAPALVAPAVEELFFHGLLLVALYTAFRRASRSRLAAGTATALITTALFVLTHLLTDALDDHWSGPASIALVALAGALLVLLTGRIWSALVMHVAFNASYVSLGLIALLATGDTGGAGLT</sequence>
<comment type="caution">
    <text evidence="4">The sequence shown here is derived from an EMBL/GenBank/DDBJ whole genome shotgun (WGS) entry which is preliminary data.</text>
</comment>
<dbReference type="GO" id="GO:0004175">
    <property type="term" value="F:endopeptidase activity"/>
    <property type="evidence" value="ECO:0007669"/>
    <property type="project" value="UniProtKB-ARBA"/>
</dbReference>